<accession>A0AAV4JKU3</accession>
<evidence type="ECO:0000313" key="1">
    <source>
        <dbReference type="EMBL" id="GFS22936.1"/>
    </source>
</evidence>
<protein>
    <submittedName>
        <fullName evidence="1">Uncharacterized protein</fullName>
    </submittedName>
</protein>
<evidence type="ECO:0000313" key="2">
    <source>
        <dbReference type="Proteomes" id="UP000762676"/>
    </source>
</evidence>
<name>A0AAV4JKU3_9GAST</name>
<proteinExistence type="predicted"/>
<sequence>MLIAEIPLPSLSIAPSISSYLHKFTSILEHPASQCNAVINLCVPRLSPYGPAPNTSQSPISLKPCHLYSSVPSCKFAQPQCRVGPHCANSTTLALGTVLPQLLGLLVDGGDFAGRPVRFSPLPR</sequence>
<comment type="caution">
    <text evidence="1">The sequence shown here is derived from an EMBL/GenBank/DDBJ whole genome shotgun (WGS) entry which is preliminary data.</text>
</comment>
<keyword evidence="2" id="KW-1185">Reference proteome</keyword>
<reference evidence="1 2" key="1">
    <citation type="journal article" date="2021" name="Elife">
        <title>Chloroplast acquisition without the gene transfer in kleptoplastic sea slugs, Plakobranchus ocellatus.</title>
        <authorList>
            <person name="Maeda T."/>
            <person name="Takahashi S."/>
            <person name="Yoshida T."/>
            <person name="Shimamura S."/>
            <person name="Takaki Y."/>
            <person name="Nagai Y."/>
            <person name="Toyoda A."/>
            <person name="Suzuki Y."/>
            <person name="Arimoto A."/>
            <person name="Ishii H."/>
            <person name="Satoh N."/>
            <person name="Nishiyama T."/>
            <person name="Hasebe M."/>
            <person name="Maruyama T."/>
            <person name="Minagawa J."/>
            <person name="Obokata J."/>
            <person name="Shigenobu S."/>
        </authorList>
    </citation>
    <scope>NUCLEOTIDE SEQUENCE [LARGE SCALE GENOMIC DNA]</scope>
</reference>
<dbReference type="EMBL" id="BMAT01006951">
    <property type="protein sequence ID" value="GFS22936.1"/>
    <property type="molecule type" value="Genomic_DNA"/>
</dbReference>
<gene>
    <name evidence="1" type="ORF">ElyMa_003376500</name>
</gene>
<dbReference type="Proteomes" id="UP000762676">
    <property type="component" value="Unassembled WGS sequence"/>
</dbReference>
<organism evidence="1 2">
    <name type="scientific">Elysia marginata</name>
    <dbReference type="NCBI Taxonomy" id="1093978"/>
    <lineage>
        <taxon>Eukaryota</taxon>
        <taxon>Metazoa</taxon>
        <taxon>Spiralia</taxon>
        <taxon>Lophotrochozoa</taxon>
        <taxon>Mollusca</taxon>
        <taxon>Gastropoda</taxon>
        <taxon>Heterobranchia</taxon>
        <taxon>Euthyneura</taxon>
        <taxon>Panpulmonata</taxon>
        <taxon>Sacoglossa</taxon>
        <taxon>Placobranchoidea</taxon>
        <taxon>Plakobranchidae</taxon>
        <taxon>Elysia</taxon>
    </lineage>
</organism>
<dbReference type="AlphaFoldDB" id="A0AAV4JKU3"/>